<dbReference type="Proteomes" id="UP001153269">
    <property type="component" value="Unassembled WGS sequence"/>
</dbReference>
<organism evidence="2 3">
    <name type="scientific">Pleuronectes platessa</name>
    <name type="common">European plaice</name>
    <dbReference type="NCBI Taxonomy" id="8262"/>
    <lineage>
        <taxon>Eukaryota</taxon>
        <taxon>Metazoa</taxon>
        <taxon>Chordata</taxon>
        <taxon>Craniata</taxon>
        <taxon>Vertebrata</taxon>
        <taxon>Euteleostomi</taxon>
        <taxon>Actinopterygii</taxon>
        <taxon>Neopterygii</taxon>
        <taxon>Teleostei</taxon>
        <taxon>Neoteleostei</taxon>
        <taxon>Acanthomorphata</taxon>
        <taxon>Carangaria</taxon>
        <taxon>Pleuronectiformes</taxon>
        <taxon>Pleuronectoidei</taxon>
        <taxon>Pleuronectidae</taxon>
        <taxon>Pleuronectes</taxon>
    </lineage>
</organism>
<reference evidence="2" key="1">
    <citation type="submission" date="2020-03" db="EMBL/GenBank/DDBJ databases">
        <authorList>
            <person name="Weist P."/>
        </authorList>
    </citation>
    <scope>NUCLEOTIDE SEQUENCE</scope>
</reference>
<keyword evidence="3" id="KW-1185">Reference proteome</keyword>
<comment type="caution">
    <text evidence="2">The sequence shown here is derived from an EMBL/GenBank/DDBJ whole genome shotgun (WGS) entry which is preliminary data.</text>
</comment>
<feature type="region of interest" description="Disordered" evidence="1">
    <location>
        <begin position="1"/>
        <end position="110"/>
    </location>
</feature>
<evidence type="ECO:0000313" key="3">
    <source>
        <dbReference type="Proteomes" id="UP001153269"/>
    </source>
</evidence>
<name>A0A9N7TJX7_PLEPL</name>
<feature type="compositionally biased region" description="Basic and acidic residues" evidence="1">
    <location>
        <begin position="43"/>
        <end position="70"/>
    </location>
</feature>
<dbReference type="AlphaFoldDB" id="A0A9N7TJX7"/>
<feature type="compositionally biased region" description="Basic and acidic residues" evidence="1">
    <location>
        <begin position="10"/>
        <end position="20"/>
    </location>
</feature>
<accession>A0A9N7TJX7</accession>
<gene>
    <name evidence="2" type="ORF">PLEPLA_LOCUS2139</name>
</gene>
<evidence type="ECO:0000313" key="2">
    <source>
        <dbReference type="EMBL" id="CAB1414430.1"/>
    </source>
</evidence>
<sequence length="130" mass="14467">MSERDDEENKEATESGDGRGRTQSRGGNRWMRIWGGKKRVTEKKREGMREGWNRGEDRRAKREKGMEREGATGWGAGDWRAAGWMNGGQASEGPLLSGPPGMEKMELDDDIVGTGGQWPLAAQLADWLAF</sequence>
<dbReference type="EMBL" id="CADEAL010000105">
    <property type="protein sequence ID" value="CAB1414430.1"/>
    <property type="molecule type" value="Genomic_DNA"/>
</dbReference>
<proteinExistence type="predicted"/>
<protein>
    <submittedName>
        <fullName evidence="2">Uncharacterized protein</fullName>
    </submittedName>
</protein>
<evidence type="ECO:0000256" key="1">
    <source>
        <dbReference type="SAM" id="MobiDB-lite"/>
    </source>
</evidence>